<keyword evidence="1" id="KW-0732">Signal</keyword>
<dbReference type="EMBL" id="CP071382">
    <property type="protein sequence ID" value="QSV45729.1"/>
    <property type="molecule type" value="Genomic_DNA"/>
</dbReference>
<sequence length="156" mass="17355">MKTKISMVLAVIIISIVSIATNSGAQAMKHEDLKKSERMKIRLKVDDKIITATMIDSKTTRDFISLLPLTLDMNDLFRREKYAHLPKKISTAGERAHKYEVGEIVYWSPGPDVAIYYREDGERIPAPGIIVIGKIDSGVESLNVAGSVNVTIELIK</sequence>
<protein>
    <recommendedName>
        <fullName evidence="2">Cyclophilin-like domain-containing protein</fullName>
    </recommendedName>
</protein>
<dbReference type="InterPro" id="IPR041183">
    <property type="entry name" value="Cyclophilin-like"/>
</dbReference>
<proteinExistence type="predicted"/>
<feature type="signal peptide" evidence="1">
    <location>
        <begin position="1"/>
        <end position="20"/>
    </location>
</feature>
<accession>A0ABX7Q2R5</accession>
<gene>
    <name evidence="3" type="ORF">JZM60_00055</name>
</gene>
<evidence type="ECO:0000256" key="1">
    <source>
        <dbReference type="SAM" id="SignalP"/>
    </source>
</evidence>
<dbReference type="SUPFAM" id="SSF50891">
    <property type="entry name" value="Cyclophilin-like"/>
    <property type="match status" value="1"/>
</dbReference>
<feature type="chain" id="PRO_5046916763" description="Cyclophilin-like domain-containing protein" evidence="1">
    <location>
        <begin position="21"/>
        <end position="156"/>
    </location>
</feature>
<evidence type="ECO:0000313" key="3">
    <source>
        <dbReference type="EMBL" id="QSV45729.1"/>
    </source>
</evidence>
<keyword evidence="4" id="KW-1185">Reference proteome</keyword>
<dbReference type="RefSeq" id="WP_207163520.1">
    <property type="nucleotide sequence ID" value="NZ_CP071382.1"/>
</dbReference>
<evidence type="ECO:0000259" key="2">
    <source>
        <dbReference type="Pfam" id="PF18050"/>
    </source>
</evidence>
<dbReference type="Pfam" id="PF18050">
    <property type="entry name" value="Cyclophil_like2"/>
    <property type="match status" value="1"/>
</dbReference>
<evidence type="ECO:0000313" key="4">
    <source>
        <dbReference type="Proteomes" id="UP000663651"/>
    </source>
</evidence>
<dbReference type="Gene3D" id="2.40.100.20">
    <property type="match status" value="1"/>
</dbReference>
<dbReference type="Proteomes" id="UP000663651">
    <property type="component" value="Chromosome"/>
</dbReference>
<dbReference type="InterPro" id="IPR029000">
    <property type="entry name" value="Cyclophilin-like_dom_sf"/>
</dbReference>
<feature type="domain" description="Cyclophilin-like" evidence="2">
    <location>
        <begin position="43"/>
        <end position="153"/>
    </location>
</feature>
<organism evidence="3 4">
    <name type="scientific">Geobacter benzoatilyticus</name>
    <dbReference type="NCBI Taxonomy" id="2815309"/>
    <lineage>
        <taxon>Bacteria</taxon>
        <taxon>Pseudomonadati</taxon>
        <taxon>Thermodesulfobacteriota</taxon>
        <taxon>Desulfuromonadia</taxon>
        <taxon>Geobacterales</taxon>
        <taxon>Geobacteraceae</taxon>
        <taxon>Geobacter</taxon>
    </lineage>
</organism>
<name>A0ABX7Q2R5_9BACT</name>
<reference evidence="3 4" key="1">
    <citation type="submission" date="2021-03" db="EMBL/GenBank/DDBJ databases">
        <title>Geobacter metallireducens gen. nov. sp. nov., a microorganism capable of coupling the complete oxidation of organic compounds to the reduction of iron and other metals.</title>
        <authorList>
            <person name="Li Y."/>
        </authorList>
    </citation>
    <scope>NUCLEOTIDE SEQUENCE [LARGE SCALE GENOMIC DNA]</scope>
    <source>
        <strain evidence="3 4">Jerry-YX</strain>
    </source>
</reference>